<evidence type="ECO:0000256" key="1">
    <source>
        <dbReference type="SAM" id="Phobius"/>
    </source>
</evidence>
<reference evidence="3 4" key="1">
    <citation type="journal article" date="2013" name="Front. Plant Sci.">
        <title>The Reference Genome of the Halophytic Plant Eutrema salsugineum.</title>
        <authorList>
            <person name="Yang R."/>
            <person name="Jarvis D.E."/>
            <person name="Chen H."/>
            <person name="Beilstein M.A."/>
            <person name="Grimwood J."/>
            <person name="Jenkins J."/>
            <person name="Shu S."/>
            <person name="Prochnik S."/>
            <person name="Xin M."/>
            <person name="Ma C."/>
            <person name="Schmutz J."/>
            <person name="Wing R.A."/>
            <person name="Mitchell-Olds T."/>
            <person name="Schumaker K.S."/>
            <person name="Wang X."/>
        </authorList>
    </citation>
    <scope>NUCLEOTIDE SEQUENCE [LARGE SCALE GENOMIC DNA]</scope>
</reference>
<sequence length="107" mass="12278">MVSSTIKAVLISTGITVVAIFLKVAHWSSFLLWLKPPYLFVINNVKITIIVASSSYHDGEEDEIFHGGNYKIQTDPNVNRAPLQRLEVKNVDFDIWSHVRHRFSLQR</sequence>
<organism evidence="3 4">
    <name type="scientific">Eutrema salsugineum</name>
    <name type="common">Saltwater cress</name>
    <name type="synonym">Sisymbrium salsugineum</name>
    <dbReference type="NCBI Taxonomy" id="72664"/>
    <lineage>
        <taxon>Eukaryota</taxon>
        <taxon>Viridiplantae</taxon>
        <taxon>Streptophyta</taxon>
        <taxon>Embryophyta</taxon>
        <taxon>Tracheophyta</taxon>
        <taxon>Spermatophyta</taxon>
        <taxon>Magnoliopsida</taxon>
        <taxon>eudicotyledons</taxon>
        <taxon>Gunneridae</taxon>
        <taxon>Pentapetalae</taxon>
        <taxon>rosids</taxon>
        <taxon>malvids</taxon>
        <taxon>Brassicales</taxon>
        <taxon>Brassicaceae</taxon>
        <taxon>Eutremeae</taxon>
        <taxon>Eutrema</taxon>
    </lineage>
</organism>
<feature type="transmembrane region" description="Helical" evidence="1">
    <location>
        <begin position="6"/>
        <end position="25"/>
    </location>
</feature>
<dbReference type="InterPro" id="IPR025520">
    <property type="entry name" value="DUF4408"/>
</dbReference>
<dbReference type="AlphaFoldDB" id="V4KCK3"/>
<proteinExistence type="predicted"/>
<dbReference type="EMBL" id="KI517953">
    <property type="protein sequence ID" value="ESQ28869.1"/>
    <property type="molecule type" value="Genomic_DNA"/>
</dbReference>
<keyword evidence="1" id="KW-0812">Transmembrane</keyword>
<gene>
    <name evidence="3" type="ORF">EUTSA_v10019471mg</name>
</gene>
<dbReference type="Pfam" id="PF14364">
    <property type="entry name" value="DUF4408"/>
    <property type="match status" value="1"/>
</dbReference>
<keyword evidence="1" id="KW-1133">Transmembrane helix</keyword>
<dbReference type="KEGG" id="eus:EUTSA_v10019471mg"/>
<keyword evidence="4" id="KW-1185">Reference proteome</keyword>
<accession>V4KCK3</accession>
<protein>
    <recommendedName>
        <fullName evidence="2">DUF4408 domain-containing protein</fullName>
    </recommendedName>
</protein>
<keyword evidence="1" id="KW-0472">Membrane</keyword>
<evidence type="ECO:0000313" key="3">
    <source>
        <dbReference type="EMBL" id="ESQ28869.1"/>
    </source>
</evidence>
<evidence type="ECO:0000259" key="2">
    <source>
        <dbReference type="Pfam" id="PF14364"/>
    </source>
</evidence>
<dbReference type="Proteomes" id="UP000030689">
    <property type="component" value="Unassembled WGS sequence"/>
</dbReference>
<dbReference type="Gramene" id="ESQ28869">
    <property type="protein sequence ID" value="ESQ28869"/>
    <property type="gene ID" value="EUTSA_v10019471mg"/>
</dbReference>
<feature type="domain" description="DUF4408" evidence="2">
    <location>
        <begin position="27"/>
        <end position="56"/>
    </location>
</feature>
<name>V4KCK3_EUTSA</name>
<evidence type="ECO:0000313" key="4">
    <source>
        <dbReference type="Proteomes" id="UP000030689"/>
    </source>
</evidence>